<dbReference type="InterPro" id="IPR051599">
    <property type="entry name" value="Cell_Envelope_Assoc"/>
</dbReference>
<dbReference type="GO" id="GO:0005886">
    <property type="term" value="C:plasma membrane"/>
    <property type="evidence" value="ECO:0007669"/>
    <property type="project" value="TreeGrafter"/>
</dbReference>
<dbReference type="Proteomes" id="UP000076512">
    <property type="component" value="Unassembled WGS sequence"/>
</dbReference>
<dbReference type="InterPro" id="IPR003848">
    <property type="entry name" value="DUF218"/>
</dbReference>
<dbReference type="EMBL" id="LWGR01000007">
    <property type="protein sequence ID" value="KZM73789.1"/>
    <property type="molecule type" value="Genomic_DNA"/>
</dbReference>
<feature type="signal peptide" evidence="1">
    <location>
        <begin position="1"/>
        <end position="36"/>
    </location>
</feature>
<organism evidence="3 4">
    <name type="scientific">Nocardia terpenica</name>
    <dbReference type="NCBI Taxonomy" id="455432"/>
    <lineage>
        <taxon>Bacteria</taxon>
        <taxon>Bacillati</taxon>
        <taxon>Actinomycetota</taxon>
        <taxon>Actinomycetes</taxon>
        <taxon>Mycobacteriales</taxon>
        <taxon>Nocardiaceae</taxon>
        <taxon>Nocardia</taxon>
    </lineage>
</organism>
<dbReference type="GO" id="GO:0043164">
    <property type="term" value="P:Gram-negative-bacterium-type cell wall biogenesis"/>
    <property type="evidence" value="ECO:0007669"/>
    <property type="project" value="TreeGrafter"/>
</dbReference>
<keyword evidence="1" id="KW-0732">Signal</keyword>
<dbReference type="OrthoDB" id="3289889at2"/>
<dbReference type="STRING" id="455432.AWN90_35135"/>
<dbReference type="PANTHER" id="PTHR30336">
    <property type="entry name" value="INNER MEMBRANE PROTEIN, PROBABLE PERMEASE"/>
    <property type="match status" value="1"/>
</dbReference>
<proteinExistence type="predicted"/>
<comment type="caution">
    <text evidence="3">The sequence shown here is derived from an EMBL/GenBank/DDBJ whole genome shotgun (WGS) entry which is preliminary data.</text>
</comment>
<evidence type="ECO:0000259" key="2">
    <source>
        <dbReference type="Pfam" id="PF02698"/>
    </source>
</evidence>
<name>A0A164MYG9_9NOCA</name>
<dbReference type="AlphaFoldDB" id="A0A164MYG9"/>
<feature type="domain" description="DUF218" evidence="2">
    <location>
        <begin position="76"/>
        <end position="200"/>
    </location>
</feature>
<evidence type="ECO:0000256" key="1">
    <source>
        <dbReference type="SAM" id="SignalP"/>
    </source>
</evidence>
<protein>
    <recommendedName>
        <fullName evidence="2">DUF218 domain-containing protein</fullName>
    </recommendedName>
</protein>
<keyword evidence="4" id="KW-1185">Reference proteome</keyword>
<dbReference type="GO" id="GO:0000270">
    <property type="term" value="P:peptidoglycan metabolic process"/>
    <property type="evidence" value="ECO:0007669"/>
    <property type="project" value="TreeGrafter"/>
</dbReference>
<dbReference type="Gene3D" id="3.40.50.620">
    <property type="entry name" value="HUPs"/>
    <property type="match status" value="1"/>
</dbReference>
<sequence length="214" mass="22230">MFRPARPTTATRRLLRTVLVAAAATAVFTGPVAAHADPPPPDPVRAFLDRLPPIADPTSFQLPGLPLIAGLGPDTAIVVLGYGLQPDGGMRPELINRLSAGYVQALLSPAAPIIVTGGNPENGVTEARAMAEWLVGHGIAPRRVHIEDRACSTVQNAEFSAQMMNTIGAGNAVLVTSTDHMNRAEGDFIAAGIKVLATLTPDQAPPSALPFGPN</sequence>
<feature type="chain" id="PRO_5007851932" description="DUF218 domain-containing protein" evidence="1">
    <location>
        <begin position="37"/>
        <end position="214"/>
    </location>
</feature>
<dbReference type="RefSeq" id="WP_067591831.1">
    <property type="nucleotide sequence ID" value="NZ_JABMCZ010000001.1"/>
</dbReference>
<evidence type="ECO:0000313" key="3">
    <source>
        <dbReference type="EMBL" id="KZM73789.1"/>
    </source>
</evidence>
<gene>
    <name evidence="3" type="ORF">AWN90_35135</name>
</gene>
<dbReference type="Pfam" id="PF02698">
    <property type="entry name" value="DUF218"/>
    <property type="match status" value="1"/>
</dbReference>
<dbReference type="PANTHER" id="PTHR30336:SF4">
    <property type="entry name" value="ENVELOPE BIOGENESIS FACTOR ELYC"/>
    <property type="match status" value="1"/>
</dbReference>
<dbReference type="CDD" id="cd06259">
    <property type="entry name" value="YdcF-like"/>
    <property type="match status" value="1"/>
</dbReference>
<reference evidence="3 4" key="1">
    <citation type="submission" date="2016-04" db="EMBL/GenBank/DDBJ databases">
        <authorList>
            <person name="Evans L.H."/>
            <person name="Alamgir A."/>
            <person name="Owens N."/>
            <person name="Weber N.D."/>
            <person name="Virtaneva K."/>
            <person name="Barbian K."/>
            <person name="Babar A."/>
            <person name="Rosenke K."/>
        </authorList>
    </citation>
    <scope>NUCLEOTIDE SEQUENCE [LARGE SCALE GENOMIC DNA]</scope>
    <source>
        <strain evidence="3 4">IFM 0406</strain>
    </source>
</reference>
<accession>A0A164MYG9</accession>
<evidence type="ECO:0000313" key="4">
    <source>
        <dbReference type="Proteomes" id="UP000076512"/>
    </source>
</evidence>
<dbReference type="InterPro" id="IPR014729">
    <property type="entry name" value="Rossmann-like_a/b/a_fold"/>
</dbReference>